<accession>A0A672FNY7</accession>
<sequence length="86" mass="9974">LVDRSENYEKFMEQMGVNMVKRKLARSRQPSNSPLNRPEKNIHVRRAPADGTEISVSKRAFSDNTELAPKRFSKILSCDMKTLLYF</sequence>
<reference evidence="2" key="1">
    <citation type="submission" date="2019-06" db="EMBL/GenBank/DDBJ databases">
        <authorList>
            <consortium name="Wellcome Sanger Institute Data Sharing"/>
        </authorList>
    </citation>
    <scope>NUCLEOTIDE SEQUENCE [LARGE SCALE GENOMIC DNA]</scope>
</reference>
<keyword evidence="3" id="KW-1185">Reference proteome</keyword>
<reference evidence="2" key="2">
    <citation type="submission" date="2025-08" db="UniProtKB">
        <authorList>
            <consortium name="Ensembl"/>
        </authorList>
    </citation>
    <scope>IDENTIFICATION</scope>
</reference>
<dbReference type="Ensembl" id="ENSSFAT00005006747.1">
    <property type="protein sequence ID" value="ENSSFAP00005006420.1"/>
    <property type="gene ID" value="ENSSFAG00005003892.1"/>
</dbReference>
<name>A0A672FNY7_SALFA</name>
<protein>
    <submittedName>
        <fullName evidence="2">Uncharacterized protein</fullName>
    </submittedName>
</protein>
<dbReference type="SUPFAM" id="SSF50814">
    <property type="entry name" value="Lipocalins"/>
    <property type="match status" value="1"/>
</dbReference>
<evidence type="ECO:0000256" key="1">
    <source>
        <dbReference type="SAM" id="MobiDB-lite"/>
    </source>
</evidence>
<reference evidence="2" key="3">
    <citation type="submission" date="2025-09" db="UniProtKB">
        <authorList>
            <consortium name="Ensembl"/>
        </authorList>
    </citation>
    <scope>IDENTIFICATION</scope>
</reference>
<dbReference type="Gene3D" id="2.40.128.20">
    <property type="match status" value="1"/>
</dbReference>
<proteinExistence type="predicted"/>
<dbReference type="InterPro" id="IPR012674">
    <property type="entry name" value="Calycin"/>
</dbReference>
<dbReference type="InParanoid" id="A0A672FNY7"/>
<dbReference type="AlphaFoldDB" id="A0A672FNY7"/>
<feature type="region of interest" description="Disordered" evidence="1">
    <location>
        <begin position="23"/>
        <end position="49"/>
    </location>
</feature>
<organism evidence="2 3">
    <name type="scientific">Salarias fasciatus</name>
    <name type="common">Jewelled blenny</name>
    <name type="synonym">Blennius fasciatus</name>
    <dbReference type="NCBI Taxonomy" id="181472"/>
    <lineage>
        <taxon>Eukaryota</taxon>
        <taxon>Metazoa</taxon>
        <taxon>Chordata</taxon>
        <taxon>Craniata</taxon>
        <taxon>Vertebrata</taxon>
        <taxon>Euteleostomi</taxon>
        <taxon>Actinopterygii</taxon>
        <taxon>Neopterygii</taxon>
        <taxon>Teleostei</taxon>
        <taxon>Neoteleostei</taxon>
        <taxon>Acanthomorphata</taxon>
        <taxon>Ovalentaria</taxon>
        <taxon>Blenniimorphae</taxon>
        <taxon>Blenniiformes</taxon>
        <taxon>Blennioidei</taxon>
        <taxon>Blenniidae</taxon>
        <taxon>Salariinae</taxon>
        <taxon>Salarias</taxon>
    </lineage>
</organism>
<dbReference type="Proteomes" id="UP000472267">
    <property type="component" value="Chromosome 6"/>
</dbReference>
<evidence type="ECO:0000313" key="3">
    <source>
        <dbReference type="Proteomes" id="UP000472267"/>
    </source>
</evidence>
<evidence type="ECO:0000313" key="2">
    <source>
        <dbReference type="Ensembl" id="ENSSFAP00005006420.1"/>
    </source>
</evidence>